<dbReference type="InterPro" id="IPR036388">
    <property type="entry name" value="WH-like_DNA-bd_sf"/>
</dbReference>
<keyword evidence="7" id="KW-1185">Reference proteome</keyword>
<protein>
    <submittedName>
        <fullName evidence="6">RNA polymerase sigma factor</fullName>
    </submittedName>
</protein>
<dbReference type="InterPro" id="IPR039425">
    <property type="entry name" value="RNA_pol_sigma-70-like"/>
</dbReference>
<dbReference type="PROSITE" id="PS00622">
    <property type="entry name" value="HTH_LUXR_1"/>
    <property type="match status" value="1"/>
</dbReference>
<dbReference type="Pfam" id="PF08281">
    <property type="entry name" value="Sigma70_r4_2"/>
    <property type="match status" value="1"/>
</dbReference>
<dbReference type="SUPFAM" id="SSF88659">
    <property type="entry name" value="Sigma3 and sigma4 domains of RNA polymerase sigma factors"/>
    <property type="match status" value="1"/>
</dbReference>
<dbReference type="Gene3D" id="1.10.10.10">
    <property type="entry name" value="Winged helix-like DNA-binding domain superfamily/Winged helix DNA-binding domain"/>
    <property type="match status" value="1"/>
</dbReference>
<name>A0A369I3S8_9BACT</name>
<dbReference type="GO" id="GO:0016987">
    <property type="term" value="F:sigma factor activity"/>
    <property type="evidence" value="ECO:0007669"/>
    <property type="project" value="UniProtKB-KW"/>
</dbReference>
<dbReference type="Pfam" id="PF04542">
    <property type="entry name" value="Sigma70_r2"/>
    <property type="match status" value="1"/>
</dbReference>
<dbReference type="PANTHER" id="PTHR43133:SF45">
    <property type="entry name" value="RNA POLYMERASE ECF-TYPE SIGMA FACTOR"/>
    <property type="match status" value="1"/>
</dbReference>
<dbReference type="SUPFAM" id="SSF88946">
    <property type="entry name" value="Sigma2 domain of RNA polymerase sigma factors"/>
    <property type="match status" value="1"/>
</dbReference>
<keyword evidence="2" id="KW-0805">Transcription regulation</keyword>
<dbReference type="InterPro" id="IPR014284">
    <property type="entry name" value="RNA_pol_sigma-70_dom"/>
</dbReference>
<dbReference type="InterPro" id="IPR013324">
    <property type="entry name" value="RNA_pol_sigma_r3/r4-like"/>
</dbReference>
<keyword evidence="4" id="KW-0804">Transcription</keyword>
<gene>
    <name evidence="6" type="ORF">DVG78_18625</name>
</gene>
<dbReference type="EMBL" id="QPIW01000016">
    <property type="protein sequence ID" value="RDB04451.1"/>
    <property type="molecule type" value="Genomic_DNA"/>
</dbReference>
<comment type="similarity">
    <text evidence="1">Belongs to the sigma-70 factor family. ECF subfamily.</text>
</comment>
<evidence type="ECO:0000256" key="3">
    <source>
        <dbReference type="ARBA" id="ARBA00023082"/>
    </source>
</evidence>
<comment type="caution">
    <text evidence="6">The sequence shown here is derived from an EMBL/GenBank/DDBJ whole genome shotgun (WGS) entry which is preliminary data.</text>
</comment>
<dbReference type="InterPro" id="IPR007627">
    <property type="entry name" value="RNA_pol_sigma70_r2"/>
</dbReference>
<dbReference type="RefSeq" id="WP_114462552.1">
    <property type="nucleotide sequence ID" value="NZ_QPIW01000016.1"/>
</dbReference>
<organism evidence="6 7">
    <name type="scientific">Runella aurantiaca</name>
    <dbReference type="NCBI Taxonomy" id="2282308"/>
    <lineage>
        <taxon>Bacteria</taxon>
        <taxon>Pseudomonadati</taxon>
        <taxon>Bacteroidota</taxon>
        <taxon>Cytophagia</taxon>
        <taxon>Cytophagales</taxon>
        <taxon>Spirosomataceae</taxon>
        <taxon>Runella</taxon>
    </lineage>
</organism>
<accession>A0A369I3S8</accession>
<dbReference type="Proteomes" id="UP000253141">
    <property type="component" value="Unassembled WGS sequence"/>
</dbReference>
<proteinExistence type="inferred from homology"/>
<evidence type="ECO:0000259" key="5">
    <source>
        <dbReference type="PROSITE" id="PS00622"/>
    </source>
</evidence>
<dbReference type="Gene3D" id="1.10.1740.10">
    <property type="match status" value="1"/>
</dbReference>
<keyword evidence="3" id="KW-0731">Sigma factor</keyword>
<dbReference type="GO" id="GO:0003677">
    <property type="term" value="F:DNA binding"/>
    <property type="evidence" value="ECO:0007669"/>
    <property type="project" value="InterPro"/>
</dbReference>
<evidence type="ECO:0000313" key="6">
    <source>
        <dbReference type="EMBL" id="RDB04451.1"/>
    </source>
</evidence>
<dbReference type="InterPro" id="IPR000792">
    <property type="entry name" value="Tscrpt_reg_LuxR_C"/>
</dbReference>
<dbReference type="InterPro" id="IPR013249">
    <property type="entry name" value="RNA_pol_sigma70_r4_t2"/>
</dbReference>
<dbReference type="NCBIfam" id="TIGR02937">
    <property type="entry name" value="sigma70-ECF"/>
    <property type="match status" value="1"/>
</dbReference>
<dbReference type="PANTHER" id="PTHR43133">
    <property type="entry name" value="RNA POLYMERASE ECF-TYPE SIGMA FACTO"/>
    <property type="match status" value="1"/>
</dbReference>
<dbReference type="AlphaFoldDB" id="A0A369I3S8"/>
<dbReference type="InterPro" id="IPR013325">
    <property type="entry name" value="RNA_pol_sigma_r2"/>
</dbReference>
<sequence>MNETAFLTLMAEHQGIIHKICRLYRDSREDREDLFQEITFQLWKSFPSFKGNSLISTWLYRIALNTAIASYRKEKPTIDYVETLPEFAEEPQNEELILRQERLLTAMKQLSESEKAIIALYLDDLSYLQIAEILGISENNVGVKINRIKTKIQQLLAKES</sequence>
<dbReference type="OrthoDB" id="9780326at2"/>
<dbReference type="GO" id="GO:0006352">
    <property type="term" value="P:DNA-templated transcription initiation"/>
    <property type="evidence" value="ECO:0007669"/>
    <property type="project" value="InterPro"/>
</dbReference>
<reference evidence="6 7" key="1">
    <citation type="submission" date="2018-07" db="EMBL/GenBank/DDBJ databases">
        <title>Genome analysis of Runella aurantiaca.</title>
        <authorList>
            <person name="Yang X."/>
        </authorList>
    </citation>
    <scope>NUCLEOTIDE SEQUENCE [LARGE SCALE GENOMIC DNA]</scope>
    <source>
        <strain evidence="6 7">YX9</strain>
    </source>
</reference>
<feature type="domain" description="HTH luxR-type" evidence="5">
    <location>
        <begin position="124"/>
        <end position="151"/>
    </location>
</feature>
<evidence type="ECO:0000256" key="1">
    <source>
        <dbReference type="ARBA" id="ARBA00010641"/>
    </source>
</evidence>
<evidence type="ECO:0000256" key="4">
    <source>
        <dbReference type="ARBA" id="ARBA00023163"/>
    </source>
</evidence>
<evidence type="ECO:0000256" key="2">
    <source>
        <dbReference type="ARBA" id="ARBA00023015"/>
    </source>
</evidence>
<evidence type="ECO:0000313" key="7">
    <source>
        <dbReference type="Proteomes" id="UP000253141"/>
    </source>
</evidence>
<dbReference type="CDD" id="cd06171">
    <property type="entry name" value="Sigma70_r4"/>
    <property type="match status" value="1"/>
</dbReference>